<dbReference type="GO" id="GO:0022857">
    <property type="term" value="F:transmembrane transporter activity"/>
    <property type="evidence" value="ECO:0007669"/>
    <property type="project" value="UniProtKB-UniRule"/>
</dbReference>
<keyword evidence="4 7" id="KW-1133">Transmembrane helix</keyword>
<evidence type="ECO:0000256" key="2">
    <source>
        <dbReference type="ARBA" id="ARBA00007168"/>
    </source>
</evidence>
<reference evidence="10" key="1">
    <citation type="journal article" date="2023" name="Commun. Biol.">
        <title>Genome analysis of Parmales, the sister group of diatoms, reveals the evolutionary specialization of diatoms from phago-mixotrophs to photoautotrophs.</title>
        <authorList>
            <person name="Ban H."/>
            <person name="Sato S."/>
            <person name="Yoshikawa S."/>
            <person name="Yamada K."/>
            <person name="Nakamura Y."/>
            <person name="Ichinomiya M."/>
            <person name="Sato N."/>
            <person name="Blanc-Mathieu R."/>
            <person name="Endo H."/>
            <person name="Kuwata A."/>
            <person name="Ogata H."/>
        </authorList>
    </citation>
    <scope>NUCLEOTIDE SEQUENCE [LARGE SCALE GENOMIC DNA]</scope>
    <source>
        <strain evidence="10">NIES 3701</strain>
    </source>
</reference>
<feature type="compositionally biased region" description="Basic and acidic residues" evidence="8">
    <location>
        <begin position="637"/>
        <end position="647"/>
    </location>
</feature>
<comment type="similarity">
    <text evidence="2 7">Belongs to the CTL (choline transporter-like) family.</text>
</comment>
<feature type="region of interest" description="Disordered" evidence="8">
    <location>
        <begin position="637"/>
        <end position="688"/>
    </location>
</feature>
<dbReference type="PANTHER" id="PTHR12385:SF14">
    <property type="entry name" value="CHOLINE TRANSPORTER-LIKE 2"/>
    <property type="match status" value="1"/>
</dbReference>
<feature type="transmembrane region" description="Helical" evidence="7">
    <location>
        <begin position="568"/>
        <end position="585"/>
    </location>
</feature>
<evidence type="ECO:0000313" key="10">
    <source>
        <dbReference type="Proteomes" id="UP001165085"/>
    </source>
</evidence>
<dbReference type="OrthoDB" id="420519at2759"/>
<name>A0A9W7DUC3_9STRA</name>
<evidence type="ECO:0000256" key="8">
    <source>
        <dbReference type="SAM" id="MobiDB-lite"/>
    </source>
</evidence>
<sequence>MPKKSGAPSSPRRHKAPADLTLPIQRRHTTDVIFMLLLVLSWIGMTVILAISIPKSNVDTILHPVDSLGNVCGITTGFEDLPYMAYADTAGNGVCVNECWTGASVTEAELRNTSPVPSPSSVLICKSDANLSLSIAALITTSSCLPLYNSFLALNRCLPTSPYDLLQLTSSIIGQPTPTSNTISSAYSVAEKFVSDIYVSVPIILGVGLGGSVVLSYLWIFGLRTGLVGVLTWVTLIGLPILLAVTGYSCYYLSGRTGDSEYIVEEWQQTAFLVTAIVLWVAAGLAVLLIIGIRKRVKLAVKTTRTAARALIDIPSMILLPFIQLIAFVIFLVVWGIYVGVVASTGEMTDDTIVLYNRTVDYTYYEYSDLAKQSFWFLLFCLLWTAQWMVCMGQITLSVAFSTWYFSVDKSKLPCSGIFSFLGTSLRYHTGTAAFGSLLVAIVQFVRAVLTYIQNRIESLANSPADSLFPYKSTARVLSGCCFCCLWCLEKAIKFINKNAFSQTAIFGSSFCKGCIDAFQLLSRNIVRVFALSFVSELIFVLTKVWVVSLASFGAYYALDSLYGDELYSIYGMCICVAALAWFVADLFTDVLEVGVACILQCFLCDEELYGVAGDHCPRDLMCFFKEVEADSHEEIRNSHYASRNDTDNEDEDDHKQKERRSSRGSQRPPAPVLSASQESEGYGCSVM</sequence>
<evidence type="ECO:0000256" key="3">
    <source>
        <dbReference type="ARBA" id="ARBA00022692"/>
    </source>
</evidence>
<dbReference type="PANTHER" id="PTHR12385">
    <property type="entry name" value="CHOLINE TRANSPORTER-LIKE (SLC FAMILY 44)"/>
    <property type="match status" value="1"/>
</dbReference>
<feature type="transmembrane region" description="Helical" evidence="7">
    <location>
        <begin position="227"/>
        <end position="251"/>
    </location>
</feature>
<comment type="function">
    <text evidence="7">Choline transporter.</text>
</comment>
<keyword evidence="5 7" id="KW-0472">Membrane</keyword>
<feature type="transmembrane region" description="Helical" evidence="7">
    <location>
        <begin position="375"/>
        <end position="407"/>
    </location>
</feature>
<evidence type="ECO:0000256" key="1">
    <source>
        <dbReference type="ARBA" id="ARBA00004141"/>
    </source>
</evidence>
<comment type="subcellular location">
    <subcellularLocation>
        <location evidence="7">Cell membrane</location>
        <topology evidence="7">Multi-pass membrane protein</topology>
    </subcellularLocation>
    <subcellularLocation>
        <location evidence="1">Membrane</location>
        <topology evidence="1">Multi-pass membrane protein</topology>
    </subcellularLocation>
</comment>
<keyword evidence="6" id="KW-0325">Glycoprotein</keyword>
<dbReference type="Pfam" id="PF04515">
    <property type="entry name" value="Choline_transpo"/>
    <property type="match status" value="1"/>
</dbReference>
<evidence type="ECO:0000313" key="9">
    <source>
        <dbReference type="EMBL" id="GMH56614.1"/>
    </source>
</evidence>
<evidence type="ECO:0000256" key="4">
    <source>
        <dbReference type="ARBA" id="ARBA00022989"/>
    </source>
</evidence>
<feature type="transmembrane region" description="Helical" evidence="7">
    <location>
        <begin position="428"/>
        <end position="453"/>
    </location>
</feature>
<dbReference type="EMBL" id="BRXY01000040">
    <property type="protein sequence ID" value="GMH56614.1"/>
    <property type="molecule type" value="Genomic_DNA"/>
</dbReference>
<dbReference type="GO" id="GO:0005886">
    <property type="term" value="C:plasma membrane"/>
    <property type="evidence" value="ECO:0007669"/>
    <property type="project" value="UniProtKB-SubCell"/>
</dbReference>
<dbReference type="Proteomes" id="UP001165085">
    <property type="component" value="Unassembled WGS sequence"/>
</dbReference>
<evidence type="ECO:0000256" key="7">
    <source>
        <dbReference type="RuleBase" id="RU368066"/>
    </source>
</evidence>
<comment type="caution">
    <text evidence="9">The sequence shown here is derived from an EMBL/GenBank/DDBJ whole genome shotgun (WGS) entry which is preliminary data.</text>
</comment>
<keyword evidence="10" id="KW-1185">Reference proteome</keyword>
<accession>A0A9W7DUC3</accession>
<protein>
    <recommendedName>
        <fullName evidence="7">Choline transporter-like protein</fullName>
    </recommendedName>
</protein>
<keyword evidence="3 7" id="KW-0812">Transmembrane</keyword>
<proteinExistence type="inferred from homology"/>
<feature type="transmembrane region" description="Helical" evidence="7">
    <location>
        <begin position="32"/>
        <end position="53"/>
    </location>
</feature>
<feature type="transmembrane region" description="Helical" evidence="7">
    <location>
        <begin position="314"/>
        <end position="338"/>
    </location>
</feature>
<dbReference type="AlphaFoldDB" id="A0A9W7DUC3"/>
<gene>
    <name evidence="9" type="ORF">TrST_g9060</name>
</gene>
<evidence type="ECO:0000256" key="6">
    <source>
        <dbReference type="ARBA" id="ARBA00023180"/>
    </source>
</evidence>
<feature type="transmembrane region" description="Helical" evidence="7">
    <location>
        <begin position="197"/>
        <end position="220"/>
    </location>
</feature>
<dbReference type="InterPro" id="IPR007603">
    <property type="entry name" value="Choline_transptr-like"/>
</dbReference>
<evidence type="ECO:0000256" key="5">
    <source>
        <dbReference type="ARBA" id="ARBA00023136"/>
    </source>
</evidence>
<feature type="transmembrane region" description="Helical" evidence="7">
    <location>
        <begin position="529"/>
        <end position="556"/>
    </location>
</feature>
<feature type="transmembrane region" description="Helical" evidence="7">
    <location>
        <begin position="271"/>
        <end position="293"/>
    </location>
</feature>
<organism evidence="9 10">
    <name type="scientific">Triparma strigata</name>
    <dbReference type="NCBI Taxonomy" id="1606541"/>
    <lineage>
        <taxon>Eukaryota</taxon>
        <taxon>Sar</taxon>
        <taxon>Stramenopiles</taxon>
        <taxon>Ochrophyta</taxon>
        <taxon>Bolidophyceae</taxon>
        <taxon>Parmales</taxon>
        <taxon>Triparmaceae</taxon>
        <taxon>Triparma</taxon>
    </lineage>
</organism>